<dbReference type="RefSeq" id="XP_016251198.1">
    <property type="nucleotide sequence ID" value="XM_016389296.1"/>
</dbReference>
<dbReference type="InterPro" id="IPR053178">
    <property type="entry name" value="Osmoadaptation_assoc"/>
</dbReference>
<name>A0A0D2B0B3_9EURO</name>
<dbReference type="EMBL" id="KN847041">
    <property type="protein sequence ID" value="KIW30982.1"/>
    <property type="molecule type" value="Genomic_DNA"/>
</dbReference>
<dbReference type="InterPro" id="IPR001138">
    <property type="entry name" value="Zn2Cys6_DnaBD"/>
</dbReference>
<organism evidence="5 6">
    <name type="scientific">Cladophialophora immunda</name>
    <dbReference type="NCBI Taxonomy" id="569365"/>
    <lineage>
        <taxon>Eukaryota</taxon>
        <taxon>Fungi</taxon>
        <taxon>Dikarya</taxon>
        <taxon>Ascomycota</taxon>
        <taxon>Pezizomycotina</taxon>
        <taxon>Eurotiomycetes</taxon>
        <taxon>Chaetothyriomycetidae</taxon>
        <taxon>Chaetothyriales</taxon>
        <taxon>Herpotrichiellaceae</taxon>
        <taxon>Cladophialophora</taxon>
    </lineage>
</organism>
<evidence type="ECO:0000313" key="6">
    <source>
        <dbReference type="Proteomes" id="UP000054466"/>
    </source>
</evidence>
<evidence type="ECO:0000256" key="4">
    <source>
        <dbReference type="SAM" id="MobiDB-lite"/>
    </source>
</evidence>
<dbReference type="Proteomes" id="UP000054466">
    <property type="component" value="Unassembled WGS sequence"/>
</dbReference>
<dbReference type="InterPro" id="IPR021858">
    <property type="entry name" value="Fun_TF"/>
</dbReference>
<dbReference type="PANTHER" id="PTHR38111:SF6">
    <property type="entry name" value="FINGER DOMAIN PROTEIN, PUTATIVE (AFU_ORTHOLOGUE AFUA_8G01940)-RELATED"/>
    <property type="match status" value="1"/>
</dbReference>
<dbReference type="Pfam" id="PF11951">
    <property type="entry name" value="Fungal_trans_2"/>
    <property type="match status" value="1"/>
</dbReference>
<dbReference type="GO" id="GO:0008270">
    <property type="term" value="F:zinc ion binding"/>
    <property type="evidence" value="ECO:0007669"/>
    <property type="project" value="InterPro"/>
</dbReference>
<dbReference type="GO" id="GO:0000981">
    <property type="term" value="F:DNA-binding transcription factor activity, RNA polymerase II-specific"/>
    <property type="evidence" value="ECO:0007669"/>
    <property type="project" value="InterPro"/>
</dbReference>
<protein>
    <recommendedName>
        <fullName evidence="7">Zn(2)-C6 fungal-type domain-containing protein</fullName>
    </recommendedName>
</protein>
<evidence type="ECO:0008006" key="7">
    <source>
        <dbReference type="Google" id="ProtNLM"/>
    </source>
</evidence>
<feature type="region of interest" description="Disordered" evidence="4">
    <location>
        <begin position="38"/>
        <end position="60"/>
    </location>
</feature>
<dbReference type="OrthoDB" id="3525185at2759"/>
<gene>
    <name evidence="5" type="ORF">PV07_02667</name>
</gene>
<keyword evidence="3" id="KW-0539">Nucleus</keyword>
<evidence type="ECO:0000256" key="3">
    <source>
        <dbReference type="ARBA" id="ARBA00023242"/>
    </source>
</evidence>
<dbReference type="CDD" id="cd00067">
    <property type="entry name" value="GAL4"/>
    <property type="match status" value="1"/>
</dbReference>
<accession>A0A0D2B0B3</accession>
<sequence length="462" mass="53095">MVGIPGKSQGCNTCRRRKVRCEGYERYPVFINRGQTGLQRRRRLEEARSTPPQPALQNQNTIVFSTPSPSQVNEDQLISSFWEGYSTVSPQYSRTREPAWLYHSINISASITPLRLALLSLAYTRTGRLQNNQTLIRKGQEIYGRVLRLTQNALYDPQLMRHDELLAAARCMVLYEAFESTSEDMAAWQSHIIGIARIMQLRGPDHHRDPLPKSILESMRYNAMIVCLVKRESSFFGNPDWLMQPWADTSKDLDQRLYDYGFTLSNLFQRGEAAYHRSDRTEILRILERIRNSYLGMTTLNEELLAVQTEDYPVNEHALNELHVGETTFAITSAILLALDLSFSIYAAALIAKCPDDFFTEHQDLLAEISSHTDESRRRDLSKQVLWLLQHSLQTRFEYSRPRIIFPLNVVRWELRAIPEYKVQVQALFETIASGNQVRIARSVQNAGCSTMPSIISKESES</sequence>
<dbReference type="AlphaFoldDB" id="A0A0D2B0B3"/>
<keyword evidence="6" id="KW-1185">Reference proteome</keyword>
<dbReference type="HOGENOM" id="CLU_021599_2_3_1"/>
<evidence type="ECO:0000313" key="5">
    <source>
        <dbReference type="EMBL" id="KIW30982.1"/>
    </source>
</evidence>
<keyword evidence="2" id="KW-0804">Transcription</keyword>
<dbReference type="GeneID" id="27341861"/>
<dbReference type="VEuPathDB" id="FungiDB:PV07_02667"/>
<dbReference type="PANTHER" id="PTHR38111">
    <property type="entry name" value="ZN(2)-C6 FUNGAL-TYPE DOMAIN-CONTAINING PROTEIN-RELATED"/>
    <property type="match status" value="1"/>
</dbReference>
<keyword evidence="1" id="KW-0805">Transcription regulation</keyword>
<proteinExistence type="predicted"/>
<evidence type="ECO:0000256" key="2">
    <source>
        <dbReference type="ARBA" id="ARBA00023163"/>
    </source>
</evidence>
<reference evidence="5 6" key="1">
    <citation type="submission" date="2015-01" db="EMBL/GenBank/DDBJ databases">
        <title>The Genome Sequence of Cladophialophora immunda CBS83496.</title>
        <authorList>
            <consortium name="The Broad Institute Genomics Platform"/>
            <person name="Cuomo C."/>
            <person name="de Hoog S."/>
            <person name="Gorbushina A."/>
            <person name="Stielow B."/>
            <person name="Teixiera M."/>
            <person name="Abouelleil A."/>
            <person name="Chapman S.B."/>
            <person name="Priest M."/>
            <person name="Young S.K."/>
            <person name="Wortman J."/>
            <person name="Nusbaum C."/>
            <person name="Birren B."/>
        </authorList>
    </citation>
    <scope>NUCLEOTIDE SEQUENCE [LARGE SCALE GENOMIC DNA]</scope>
    <source>
        <strain evidence="5 6">CBS 83496</strain>
    </source>
</reference>
<dbReference type="STRING" id="569365.A0A0D2B0B3"/>
<evidence type="ECO:0000256" key="1">
    <source>
        <dbReference type="ARBA" id="ARBA00023015"/>
    </source>
</evidence>